<dbReference type="SUPFAM" id="SSF52172">
    <property type="entry name" value="CheY-like"/>
    <property type="match status" value="1"/>
</dbReference>
<dbReference type="CDD" id="cd00156">
    <property type="entry name" value="REC"/>
    <property type="match status" value="1"/>
</dbReference>
<dbReference type="SMART" id="SM00448">
    <property type="entry name" value="REC"/>
    <property type="match status" value="1"/>
</dbReference>
<dbReference type="SUPFAM" id="SSF55874">
    <property type="entry name" value="ATPase domain of HSP90 chaperone/DNA topoisomerase II/histidine kinase"/>
    <property type="match status" value="1"/>
</dbReference>
<dbReference type="Proteomes" id="UP001637990">
    <property type="component" value="Unassembled WGS sequence"/>
</dbReference>
<dbReference type="Pfam" id="PF02518">
    <property type="entry name" value="HATPase_c"/>
    <property type="match status" value="1"/>
</dbReference>
<gene>
    <name evidence="8" type="ORF">ACI6Q5_14315</name>
</gene>
<evidence type="ECO:0000259" key="7">
    <source>
        <dbReference type="PROSITE" id="PS50110"/>
    </source>
</evidence>
<keyword evidence="9" id="KW-1185">Reference proteome</keyword>
<keyword evidence="4" id="KW-0418">Kinase</keyword>
<dbReference type="Pfam" id="PF00072">
    <property type="entry name" value="Response_reg"/>
    <property type="match status" value="1"/>
</dbReference>
<dbReference type="SMART" id="SM00387">
    <property type="entry name" value="HATPase_c"/>
    <property type="match status" value="1"/>
</dbReference>
<evidence type="ECO:0000256" key="1">
    <source>
        <dbReference type="ARBA" id="ARBA00000085"/>
    </source>
</evidence>
<keyword evidence="3" id="KW-0808">Transferase</keyword>
<dbReference type="Gene3D" id="3.40.50.2300">
    <property type="match status" value="1"/>
</dbReference>
<comment type="caution">
    <text evidence="8">The sequence shown here is derived from an EMBL/GenBank/DDBJ whole genome shotgun (WGS) entry which is preliminary data.</text>
</comment>
<evidence type="ECO:0000259" key="6">
    <source>
        <dbReference type="PROSITE" id="PS50109"/>
    </source>
</evidence>
<keyword evidence="5" id="KW-0597">Phosphoprotein</keyword>
<evidence type="ECO:0000313" key="8">
    <source>
        <dbReference type="EMBL" id="MFO3706110.1"/>
    </source>
</evidence>
<dbReference type="EC" id="2.7.13.3" evidence="2"/>
<dbReference type="PROSITE" id="PS50109">
    <property type="entry name" value="HIS_KIN"/>
    <property type="match status" value="1"/>
</dbReference>
<protein>
    <recommendedName>
        <fullName evidence="2">histidine kinase</fullName>
        <ecNumber evidence="2">2.7.13.3</ecNumber>
    </recommendedName>
</protein>
<dbReference type="PROSITE" id="PS50110">
    <property type="entry name" value="RESPONSE_REGULATORY"/>
    <property type="match status" value="1"/>
</dbReference>
<reference evidence="8 9" key="1">
    <citation type="submission" date="2024-11" db="EMBL/GenBank/DDBJ databases">
        <title>Genome sequencing of Xanthomonas codiaei.</title>
        <authorList>
            <person name="Studholme D.J."/>
        </authorList>
    </citation>
    <scope>NUCLEOTIDE SEQUENCE [LARGE SCALE GENOMIC DNA]</scope>
    <source>
        <strain evidence="8 9">NCPPB 4350</strain>
    </source>
</reference>
<feature type="non-terminal residue" evidence="8">
    <location>
        <position position="1"/>
    </location>
</feature>
<dbReference type="GO" id="GO:0005524">
    <property type="term" value="F:ATP binding"/>
    <property type="evidence" value="ECO:0007669"/>
    <property type="project" value="UniProtKB-KW"/>
</dbReference>
<feature type="modified residue" description="4-aspartylphosphate" evidence="5">
    <location>
        <position position="232"/>
    </location>
</feature>
<dbReference type="RefSeq" id="WP_410049736.1">
    <property type="nucleotide sequence ID" value="NZ_JBJGBS010000068.1"/>
</dbReference>
<dbReference type="Gene3D" id="3.30.565.10">
    <property type="entry name" value="Histidine kinase-like ATPase, C-terminal domain"/>
    <property type="match status" value="1"/>
</dbReference>
<dbReference type="InterPro" id="IPR003594">
    <property type="entry name" value="HATPase_dom"/>
</dbReference>
<comment type="catalytic activity">
    <reaction evidence="1">
        <text>ATP + protein L-histidine = ADP + protein N-phospho-L-histidine.</text>
        <dbReference type="EC" id="2.7.13.3"/>
    </reaction>
</comment>
<dbReference type="InterPro" id="IPR011006">
    <property type="entry name" value="CheY-like_superfamily"/>
</dbReference>
<sequence length="303" mass="33664">DAGGLRPTVEDFDASALMHELAAQYAPVAASRGLRLQVHTRPIWVRSDRRLLRRVMQNFLANALRYTRQGRIVLGMRGRGTQVELQVWDTGAGIPEHHMRQIFEEFRRYQQPFDWGEQGLGLGLSICQRISRLLDHDLSARSQVGRGSMFSILLPRVAPVPVAPVSPAPAARALSSDDSLAGLRVLCVDNDREILDGMRALLGRWQVEVITASTVDQALDCARQQPDLMLVDYHLHDRLDGLDTLDALQAAAPSPIAGALLTADGRDELKQLARERGYRLLTKPVKPASLRAFLSAYHDAKTR</sequence>
<keyword evidence="8" id="KW-0067">ATP-binding</keyword>
<dbReference type="InterPro" id="IPR004358">
    <property type="entry name" value="Sig_transdc_His_kin-like_C"/>
</dbReference>
<evidence type="ECO:0000256" key="2">
    <source>
        <dbReference type="ARBA" id="ARBA00012438"/>
    </source>
</evidence>
<evidence type="ECO:0000256" key="5">
    <source>
        <dbReference type="PROSITE-ProRule" id="PRU00169"/>
    </source>
</evidence>
<dbReference type="PANTHER" id="PTHR43047">
    <property type="entry name" value="TWO-COMPONENT HISTIDINE PROTEIN KINASE"/>
    <property type="match status" value="1"/>
</dbReference>
<accession>A0ABW9MPF4</accession>
<evidence type="ECO:0000313" key="9">
    <source>
        <dbReference type="Proteomes" id="UP001637990"/>
    </source>
</evidence>
<evidence type="ECO:0000256" key="3">
    <source>
        <dbReference type="ARBA" id="ARBA00022679"/>
    </source>
</evidence>
<dbReference type="PANTHER" id="PTHR43047:SF9">
    <property type="entry name" value="HISTIDINE KINASE"/>
    <property type="match status" value="1"/>
</dbReference>
<feature type="domain" description="Histidine kinase" evidence="6">
    <location>
        <begin position="1"/>
        <end position="158"/>
    </location>
</feature>
<evidence type="ECO:0000256" key="4">
    <source>
        <dbReference type="ARBA" id="ARBA00022777"/>
    </source>
</evidence>
<keyword evidence="8" id="KW-0547">Nucleotide-binding</keyword>
<dbReference type="EMBL" id="JBJGBS010000068">
    <property type="protein sequence ID" value="MFO3706110.1"/>
    <property type="molecule type" value="Genomic_DNA"/>
</dbReference>
<dbReference type="CDD" id="cd00075">
    <property type="entry name" value="HATPase"/>
    <property type="match status" value="1"/>
</dbReference>
<dbReference type="InterPro" id="IPR001789">
    <property type="entry name" value="Sig_transdc_resp-reg_receiver"/>
</dbReference>
<organism evidence="8 9">
    <name type="scientific">Xanthomonas codiaei</name>
    <dbReference type="NCBI Taxonomy" id="56463"/>
    <lineage>
        <taxon>Bacteria</taxon>
        <taxon>Pseudomonadati</taxon>
        <taxon>Pseudomonadota</taxon>
        <taxon>Gammaproteobacteria</taxon>
        <taxon>Lysobacterales</taxon>
        <taxon>Lysobacteraceae</taxon>
        <taxon>Xanthomonas</taxon>
    </lineage>
</organism>
<dbReference type="InterPro" id="IPR005467">
    <property type="entry name" value="His_kinase_dom"/>
</dbReference>
<dbReference type="PRINTS" id="PR00344">
    <property type="entry name" value="BCTRLSENSOR"/>
</dbReference>
<feature type="domain" description="Response regulatory" evidence="7">
    <location>
        <begin position="184"/>
        <end position="298"/>
    </location>
</feature>
<proteinExistence type="predicted"/>
<name>A0ABW9MPF4_9XANT</name>
<dbReference type="InterPro" id="IPR036890">
    <property type="entry name" value="HATPase_C_sf"/>
</dbReference>